<dbReference type="Pfam" id="PF01636">
    <property type="entry name" value="APH"/>
    <property type="match status" value="1"/>
</dbReference>
<dbReference type="InterPro" id="IPR002575">
    <property type="entry name" value="Aminoglycoside_PTrfase"/>
</dbReference>
<reference evidence="12 13" key="1">
    <citation type="submission" date="2020-10" db="EMBL/GenBank/DDBJ databases">
        <title>Sequencing the genomes of 1000 actinobacteria strains.</title>
        <authorList>
            <person name="Klenk H.-P."/>
        </authorList>
    </citation>
    <scope>NUCLEOTIDE SEQUENCE [LARGE SCALE GENOMIC DNA]</scope>
    <source>
        <strain evidence="12 13">DSM 7307</strain>
    </source>
</reference>
<keyword evidence="6 10" id="KW-0418">Kinase</keyword>
<protein>
    <recommendedName>
        <fullName evidence="3">Aminoglycoside 3'-phosphotransferase</fullName>
        <ecNumber evidence="2">2.7.1.95</ecNumber>
    </recommendedName>
</protein>
<evidence type="ECO:0000256" key="8">
    <source>
        <dbReference type="ARBA" id="ARBA00023251"/>
    </source>
</evidence>
<organism evidence="12 13">
    <name type="scientific">Rhizobium viscosum</name>
    <name type="common">Arthrobacter viscosus</name>
    <dbReference type="NCBI Taxonomy" id="1673"/>
    <lineage>
        <taxon>Bacteria</taxon>
        <taxon>Pseudomonadati</taxon>
        <taxon>Pseudomonadota</taxon>
        <taxon>Alphaproteobacteria</taxon>
        <taxon>Hyphomicrobiales</taxon>
        <taxon>Rhizobiaceae</taxon>
        <taxon>Rhizobium/Agrobacterium group</taxon>
        <taxon>Rhizobium</taxon>
    </lineage>
</organism>
<evidence type="ECO:0000256" key="1">
    <source>
        <dbReference type="ARBA" id="ARBA00006219"/>
    </source>
</evidence>
<name>A0ABR9IS58_RHIVS</name>
<evidence type="ECO:0000256" key="9">
    <source>
        <dbReference type="ARBA" id="ARBA00048925"/>
    </source>
</evidence>
<comment type="caution">
    <text evidence="12">The sequence shown here is derived from an EMBL/GenBank/DDBJ whole genome shotgun (WGS) entry which is preliminary data.</text>
</comment>
<keyword evidence="13" id="KW-1185">Reference proteome</keyword>
<evidence type="ECO:0000313" key="12">
    <source>
        <dbReference type="EMBL" id="MBE1506041.1"/>
    </source>
</evidence>
<dbReference type="EC" id="2.7.1.95" evidence="2"/>
<keyword evidence="5 10" id="KW-0547">Nucleotide-binding</keyword>
<dbReference type="GO" id="GO:0008910">
    <property type="term" value="F:kanamycin kinase activity"/>
    <property type="evidence" value="ECO:0007669"/>
    <property type="project" value="UniProtKB-EC"/>
</dbReference>
<feature type="domain" description="Aminoglycoside phosphotransferase" evidence="11">
    <location>
        <begin position="25"/>
        <end position="255"/>
    </location>
</feature>
<dbReference type="EMBL" id="JADBEC010000001">
    <property type="protein sequence ID" value="MBE1506041.1"/>
    <property type="molecule type" value="Genomic_DNA"/>
</dbReference>
<dbReference type="RefSeq" id="WP_192729799.1">
    <property type="nucleotide sequence ID" value="NZ_BAAAVL010000005.1"/>
</dbReference>
<dbReference type="InterPro" id="IPR024165">
    <property type="entry name" value="Kan/Strep_kinase"/>
</dbReference>
<evidence type="ECO:0000256" key="4">
    <source>
        <dbReference type="ARBA" id="ARBA00022679"/>
    </source>
</evidence>
<evidence type="ECO:0000256" key="6">
    <source>
        <dbReference type="ARBA" id="ARBA00022777"/>
    </source>
</evidence>
<evidence type="ECO:0000256" key="7">
    <source>
        <dbReference type="ARBA" id="ARBA00022840"/>
    </source>
</evidence>
<evidence type="ECO:0000259" key="11">
    <source>
        <dbReference type="Pfam" id="PF01636"/>
    </source>
</evidence>
<dbReference type="InterPro" id="IPR011009">
    <property type="entry name" value="Kinase-like_dom_sf"/>
</dbReference>
<dbReference type="PIRSF" id="PIRSF000706">
    <property type="entry name" value="Kanamycin_kin"/>
    <property type="match status" value="1"/>
</dbReference>
<sequence>MVVRLQEDGRLPVSLRNHLGGYEWRRDALGRSSACVFRLEGEGRPGLYLKVEEAGPFCELADEAERLVWLRSQGLDCPEVIAHESDGERSFLLMTALPGVDLVTAATLLPEERIEIFASAFSTLHNVDISACPFDHRLEKRLVAAAARMRAGVVDETDFDEERLGKSAFFLFGELQRLRPAIENLVVAHGDACLPNFMVAEGRFAGYIDCCRLGVADRYQDIALACRSIAHNFGGEFVRLFLNAYGLSIIDPVKMDYYQLLDEFF</sequence>
<proteinExistence type="inferred from homology"/>
<dbReference type="PANTHER" id="PTHR21310:SF41">
    <property type="entry name" value="3'-PHOSPHOTRANSFERASE, PUTATIVE-RELATED"/>
    <property type="match status" value="1"/>
</dbReference>
<dbReference type="PANTHER" id="PTHR21310">
    <property type="entry name" value="AMINOGLYCOSIDE PHOSPHOTRANSFERASE-RELATED-RELATED"/>
    <property type="match status" value="1"/>
</dbReference>
<keyword evidence="7 10" id="KW-0067">ATP-binding</keyword>
<evidence type="ECO:0000256" key="3">
    <source>
        <dbReference type="ARBA" id="ARBA00017903"/>
    </source>
</evidence>
<accession>A0ABR9IS58</accession>
<dbReference type="Proteomes" id="UP000620262">
    <property type="component" value="Unassembled WGS sequence"/>
</dbReference>
<gene>
    <name evidence="12" type="ORF">H4W29_003222</name>
</gene>
<dbReference type="Gene3D" id="3.90.1200.10">
    <property type="match status" value="1"/>
</dbReference>
<dbReference type="NCBIfam" id="NF033068">
    <property type="entry name" value="APH_3p"/>
    <property type="match status" value="1"/>
</dbReference>
<evidence type="ECO:0000256" key="5">
    <source>
        <dbReference type="ARBA" id="ARBA00022741"/>
    </source>
</evidence>
<comment type="catalytic activity">
    <reaction evidence="9">
        <text>kanamycin A + ATP = kanamycin 3'-phosphate + ADP + H(+)</text>
        <dbReference type="Rhea" id="RHEA:24256"/>
        <dbReference type="ChEBI" id="CHEBI:15378"/>
        <dbReference type="ChEBI" id="CHEBI:30616"/>
        <dbReference type="ChEBI" id="CHEBI:57909"/>
        <dbReference type="ChEBI" id="CHEBI:58214"/>
        <dbReference type="ChEBI" id="CHEBI:456216"/>
        <dbReference type="EC" id="2.7.1.95"/>
    </reaction>
</comment>
<evidence type="ECO:0000256" key="10">
    <source>
        <dbReference type="PIRNR" id="PIRNR000706"/>
    </source>
</evidence>
<dbReference type="SUPFAM" id="SSF56112">
    <property type="entry name" value="Protein kinase-like (PK-like)"/>
    <property type="match status" value="1"/>
</dbReference>
<dbReference type="InterPro" id="IPR051678">
    <property type="entry name" value="AGP_Transferase"/>
</dbReference>
<keyword evidence="8 10" id="KW-0046">Antibiotic resistance</keyword>
<dbReference type="Gene3D" id="3.30.200.20">
    <property type="entry name" value="Phosphorylase Kinase, domain 1"/>
    <property type="match status" value="1"/>
</dbReference>
<dbReference type="CDD" id="cd05150">
    <property type="entry name" value="APH"/>
    <property type="match status" value="1"/>
</dbReference>
<comment type="similarity">
    <text evidence="1 10">Belongs to the aminoglycoside phosphotransferase family.</text>
</comment>
<evidence type="ECO:0000256" key="2">
    <source>
        <dbReference type="ARBA" id="ARBA00012193"/>
    </source>
</evidence>
<evidence type="ECO:0000313" key="13">
    <source>
        <dbReference type="Proteomes" id="UP000620262"/>
    </source>
</evidence>
<keyword evidence="4 10" id="KW-0808">Transferase</keyword>